<dbReference type="Pfam" id="PF11443">
    <property type="entry name" value="DUF2828"/>
    <property type="match status" value="1"/>
</dbReference>
<dbReference type="InterPro" id="IPR056690">
    <property type="entry name" value="DUF7788"/>
</dbReference>
<accession>A0A0M0K7J1</accession>
<feature type="domain" description="DUF7788" evidence="2">
    <location>
        <begin position="379"/>
        <end position="596"/>
    </location>
</feature>
<reference evidence="4" key="1">
    <citation type="journal article" date="2015" name="PLoS Genet.">
        <title>Genome Sequence and Transcriptome Analyses of Chrysochromulina tobin: Metabolic Tools for Enhanced Algal Fitness in the Prominent Order Prymnesiales (Haptophyceae).</title>
        <authorList>
            <person name="Hovde B.T."/>
            <person name="Deodato C.R."/>
            <person name="Hunsperger H.M."/>
            <person name="Ryken S.A."/>
            <person name="Yost W."/>
            <person name="Jha R.K."/>
            <person name="Patterson J."/>
            <person name="Monnat R.J. Jr."/>
            <person name="Barlow S.B."/>
            <person name="Starkenburg S.R."/>
            <person name="Cattolico R.A."/>
        </authorList>
    </citation>
    <scope>NUCLEOTIDE SEQUENCE</scope>
    <source>
        <strain evidence="4">CCMP291</strain>
    </source>
</reference>
<evidence type="ECO:0000313" key="3">
    <source>
        <dbReference type="EMBL" id="KOO34774.1"/>
    </source>
</evidence>
<evidence type="ECO:0000259" key="2">
    <source>
        <dbReference type="Pfam" id="PF25043"/>
    </source>
</evidence>
<name>A0A0M0K7J1_9EUKA</name>
<gene>
    <name evidence="3" type="ORF">Ctob_013761</name>
</gene>
<evidence type="ECO:0000313" key="4">
    <source>
        <dbReference type="Proteomes" id="UP000037460"/>
    </source>
</evidence>
<dbReference type="InterPro" id="IPR058580">
    <property type="entry name" value="DUF2828"/>
</dbReference>
<dbReference type="Gene3D" id="3.40.50.410">
    <property type="entry name" value="von Willebrand factor, type A domain"/>
    <property type="match status" value="1"/>
</dbReference>
<sequence length="663" mass="71479">MSAFIAAMDLVDSRTVTSNGDACLKETSSGLLDLFFKLVRGLDAEGLASLFAAAVTEATKPEAKADLIVLAFQTRATRGQGKGEKELTYKLLKLCAKEFGEESVAAVLGLLPHYGYWKDLVHLLASDDCPRALADKSEELICQQLLADEAESSAATAEKRTPSLSLVAKYAPREGTKFDKGPLRLAQRLAHRLFGSANPAASARKYRKLCSSLNSQLCTTEVLMAAGRWEEIRFDRVSSLCLQRYRKAFLNEALKGVLTPAQDATGNRHPDNPARVAARLHLREALVSKKGVQGKALMPHEIVKHCMGGEGHSLSTLEADLMNAQWASLRAGTLEAMRKAAELRDLQVLEAAAPATAGLGSLAALERALPKHVDLGKLVALVDVSGSMSGTPMEAAIALGILVSELAAPTFRDRVLTFESVPNWVDLSSHTSIRDKVRACEQAPWGGSTNFEAACERILGAAEAAKLPPDEVPDLIVFSDMQFDEARGRGGRWETAFERLRRRFAEVGQRVCGAPYAAPRIIFWNLRANTVGFPVAKDTPNVQLLSGFSPALLKLVVSGADLVGDEEEVTETVMMPDGSIQTTTKVVRSGPTPEQTLRTALDDAVFDVVRLRLAALEAGPFKDYAFAPKDGAFEMVAKPAPVASLDELAEDVFEVVGGDYSEC</sequence>
<organism evidence="3 4">
    <name type="scientific">Chrysochromulina tobinii</name>
    <dbReference type="NCBI Taxonomy" id="1460289"/>
    <lineage>
        <taxon>Eukaryota</taxon>
        <taxon>Haptista</taxon>
        <taxon>Haptophyta</taxon>
        <taxon>Prymnesiophyceae</taxon>
        <taxon>Prymnesiales</taxon>
        <taxon>Chrysochromulinaceae</taxon>
        <taxon>Chrysochromulina</taxon>
    </lineage>
</organism>
<dbReference type="Proteomes" id="UP000037460">
    <property type="component" value="Unassembled WGS sequence"/>
</dbReference>
<keyword evidence="4" id="KW-1185">Reference proteome</keyword>
<dbReference type="AlphaFoldDB" id="A0A0M0K7J1"/>
<dbReference type="SUPFAM" id="SSF53300">
    <property type="entry name" value="vWA-like"/>
    <property type="match status" value="1"/>
</dbReference>
<dbReference type="Pfam" id="PF25043">
    <property type="entry name" value="DUF7788"/>
    <property type="match status" value="1"/>
</dbReference>
<dbReference type="OrthoDB" id="1149618at2759"/>
<dbReference type="InterPro" id="IPR011205">
    <property type="entry name" value="UCP015417_vWA"/>
</dbReference>
<proteinExistence type="predicted"/>
<protein>
    <submittedName>
        <fullName evidence="3">Uncharacterized protein</fullName>
    </submittedName>
</protein>
<comment type="caution">
    <text evidence="3">The sequence shown here is derived from an EMBL/GenBank/DDBJ whole genome shotgun (WGS) entry which is preliminary data.</text>
</comment>
<dbReference type="PANTHER" id="PTHR31373">
    <property type="entry name" value="OS06G0652100 PROTEIN"/>
    <property type="match status" value="1"/>
</dbReference>
<feature type="domain" description="DUF2828" evidence="1">
    <location>
        <begin position="124"/>
        <end position="252"/>
    </location>
</feature>
<dbReference type="InterPro" id="IPR036465">
    <property type="entry name" value="vWFA_dom_sf"/>
</dbReference>
<dbReference type="PANTHER" id="PTHR31373:SF27">
    <property type="entry name" value="TROVE DOMAIN-CONTAINING PROTEIN"/>
    <property type="match status" value="1"/>
</dbReference>
<evidence type="ECO:0000259" key="1">
    <source>
        <dbReference type="Pfam" id="PF11443"/>
    </source>
</evidence>
<dbReference type="EMBL" id="JWZX01001098">
    <property type="protein sequence ID" value="KOO34774.1"/>
    <property type="molecule type" value="Genomic_DNA"/>
</dbReference>